<dbReference type="InterPro" id="IPR016024">
    <property type="entry name" value="ARM-type_fold"/>
</dbReference>
<evidence type="ECO:0000313" key="2">
    <source>
        <dbReference type="Proteomes" id="UP001185028"/>
    </source>
</evidence>
<dbReference type="SUPFAM" id="SSF48371">
    <property type="entry name" value="ARM repeat"/>
    <property type="match status" value="2"/>
</dbReference>
<reference evidence="1 2" key="1">
    <citation type="submission" date="2023-07" db="EMBL/GenBank/DDBJ databases">
        <title>Genomic Encyclopedia of Type Strains, Phase IV (KMG-IV): sequencing the most valuable type-strain genomes for metagenomic binning, comparative biology and taxonomic classification.</title>
        <authorList>
            <person name="Goeker M."/>
        </authorList>
    </citation>
    <scope>NUCLEOTIDE SEQUENCE [LARGE SCALE GENOMIC DNA]</scope>
    <source>
        <strain evidence="1 2">DSM 22170</strain>
    </source>
</reference>
<dbReference type="PROSITE" id="PS50077">
    <property type="entry name" value="HEAT_REPEAT"/>
    <property type="match status" value="1"/>
</dbReference>
<sequence length="629" mass="71548">MSTALLQEVYQETRRLYIAGSDLAKDDFRLNRLLPRLQQLGERSPVFKRIGDGVATLLAGSSTSEGEDSATQLQRLTLLVLSVLRTQGSTASTSEQAEPLSSEDITLRTRLTYRQLAPVQQALTTTGGGRYEIVKHAWQEGYFEDVRLLPLAVSALADPYSDIADLAMNSIVPGYGKPVLPYLMDDFDPQGGKLEIRKMKAIQAIAGAEYADFYFQTAETTKGDMKATAIAGLAGLEQYLPHLLEWSKDKKKEVRAVAYNALAQISAPEAQEVLYINFSDASRDLDLVVDALLVNMQPELAKRLHAAAWEALEAVASHPPKDETVQHYNNELVAHFRVWNHHDKEALLEMYRFMVKHPKPFQSMMRENYHKMTLLEEPASALAYEGNNDDVELLYQLEKVYPHYILRVATAVYRHRSPQEFYKHFSQGLGAGSHRGGRHATPNSARIFEWLEDQLVKHEDSEVELLYSDGETHRYDLWFHTFLPLEEMEAKWDPRWLDIMLAHHQTVLVAAFARPGVQEVEELLKAALIERGDLTHRDASLYFRALHRLGMSTNELRKLFWDVMESKKGSASNTVDPFIMRLISQFPAEDIERLEQLIPDSDEKIRGKFRYTAASQLRAVIQQMKEMKA</sequence>
<organism evidence="1 2">
    <name type="scientific">Paenibacillus hunanensis</name>
    <dbReference type="NCBI Taxonomy" id="539262"/>
    <lineage>
        <taxon>Bacteria</taxon>
        <taxon>Bacillati</taxon>
        <taxon>Bacillota</taxon>
        <taxon>Bacilli</taxon>
        <taxon>Bacillales</taxon>
        <taxon>Paenibacillaceae</taxon>
        <taxon>Paenibacillus</taxon>
    </lineage>
</organism>
<keyword evidence="2" id="KW-1185">Reference proteome</keyword>
<name>A0ABU1IWN8_9BACL</name>
<gene>
    <name evidence="1" type="ORF">JOC58_001567</name>
</gene>
<dbReference type="InterPro" id="IPR021133">
    <property type="entry name" value="HEAT_type_2"/>
</dbReference>
<dbReference type="Proteomes" id="UP001185028">
    <property type="component" value="Unassembled WGS sequence"/>
</dbReference>
<protein>
    <submittedName>
        <fullName evidence="1">HEAT repeat protein</fullName>
    </submittedName>
</protein>
<proteinExistence type="predicted"/>
<accession>A0ABU1IWN8</accession>
<dbReference type="EMBL" id="JAVDQH010000005">
    <property type="protein sequence ID" value="MDR6243674.1"/>
    <property type="molecule type" value="Genomic_DNA"/>
</dbReference>
<dbReference type="Gene3D" id="1.25.10.10">
    <property type="entry name" value="Leucine-rich Repeat Variant"/>
    <property type="match status" value="1"/>
</dbReference>
<dbReference type="InterPro" id="IPR011989">
    <property type="entry name" value="ARM-like"/>
</dbReference>
<evidence type="ECO:0000313" key="1">
    <source>
        <dbReference type="EMBL" id="MDR6243674.1"/>
    </source>
</evidence>
<comment type="caution">
    <text evidence="1">The sequence shown here is derived from an EMBL/GenBank/DDBJ whole genome shotgun (WGS) entry which is preliminary data.</text>
</comment>
<dbReference type="RefSeq" id="WP_188776878.1">
    <property type="nucleotide sequence ID" value="NZ_BMMB01000008.1"/>
</dbReference>